<dbReference type="PANTHER" id="PTHR43332">
    <property type="entry name" value="INNER MEMBRANE TRANSPORT PERMEASE YADH-RELATED"/>
    <property type="match status" value="1"/>
</dbReference>
<feature type="transmembrane region" description="Helical" evidence="5">
    <location>
        <begin position="49"/>
        <end position="67"/>
    </location>
</feature>
<keyword evidence="8" id="KW-1185">Reference proteome</keyword>
<dbReference type="EMBL" id="CP047045">
    <property type="protein sequence ID" value="QGZ96115.1"/>
    <property type="molecule type" value="Genomic_DNA"/>
</dbReference>
<gene>
    <name evidence="7" type="primary">yadH_2</name>
    <name evidence="7" type="ORF">DSM104635_02972</name>
</gene>
<dbReference type="Pfam" id="PF01061">
    <property type="entry name" value="ABC2_membrane"/>
    <property type="match status" value="1"/>
</dbReference>
<feature type="transmembrane region" description="Helical" evidence="5">
    <location>
        <begin position="247"/>
        <end position="269"/>
    </location>
</feature>
<dbReference type="PROSITE" id="PS51012">
    <property type="entry name" value="ABC_TM2"/>
    <property type="match status" value="1"/>
</dbReference>
<evidence type="ECO:0000256" key="2">
    <source>
        <dbReference type="ARBA" id="ARBA00022692"/>
    </source>
</evidence>
<reference evidence="8" key="1">
    <citation type="submission" date="2019-12" db="EMBL/GenBank/DDBJ databases">
        <title>Complete genome of Terracaulis silvestris 0127_4.</title>
        <authorList>
            <person name="Vieira S."/>
            <person name="Riedel T."/>
            <person name="Sproer C."/>
            <person name="Pascual J."/>
            <person name="Boedeker C."/>
            <person name="Overmann J."/>
        </authorList>
    </citation>
    <scope>NUCLEOTIDE SEQUENCE [LARGE SCALE GENOMIC DNA]</scope>
    <source>
        <strain evidence="8">0127_4</strain>
    </source>
</reference>
<dbReference type="AlphaFoldDB" id="A0A6I6ML66"/>
<feature type="transmembrane region" description="Helical" evidence="5">
    <location>
        <begin position="191"/>
        <end position="210"/>
    </location>
</feature>
<dbReference type="Proteomes" id="UP000431269">
    <property type="component" value="Chromosome"/>
</dbReference>
<dbReference type="InterPro" id="IPR013525">
    <property type="entry name" value="ABC2_TM"/>
</dbReference>
<evidence type="ECO:0000259" key="6">
    <source>
        <dbReference type="PROSITE" id="PS51012"/>
    </source>
</evidence>
<evidence type="ECO:0000256" key="1">
    <source>
        <dbReference type="ARBA" id="ARBA00004141"/>
    </source>
</evidence>
<name>A0A6I6ML66_9CAUL</name>
<dbReference type="PIRSF" id="PIRSF006648">
    <property type="entry name" value="DrrB"/>
    <property type="match status" value="1"/>
</dbReference>
<comment type="similarity">
    <text evidence="5">Belongs to the ABC-2 integral membrane protein family.</text>
</comment>
<dbReference type="PRINTS" id="PR00164">
    <property type="entry name" value="ABC2TRNSPORT"/>
</dbReference>
<dbReference type="GO" id="GO:0043190">
    <property type="term" value="C:ATP-binding cassette (ABC) transporter complex"/>
    <property type="evidence" value="ECO:0007669"/>
    <property type="project" value="InterPro"/>
</dbReference>
<evidence type="ECO:0000256" key="3">
    <source>
        <dbReference type="ARBA" id="ARBA00022989"/>
    </source>
</evidence>
<keyword evidence="5" id="KW-0813">Transport</keyword>
<accession>A0A6I6ML66</accession>
<evidence type="ECO:0000313" key="8">
    <source>
        <dbReference type="Proteomes" id="UP000431269"/>
    </source>
</evidence>
<evidence type="ECO:0000256" key="5">
    <source>
        <dbReference type="RuleBase" id="RU361157"/>
    </source>
</evidence>
<comment type="subcellular location">
    <subcellularLocation>
        <location evidence="5">Cell inner membrane</location>
        <topology evidence="5">Multi-pass membrane protein</topology>
    </subcellularLocation>
    <subcellularLocation>
        <location evidence="1">Membrane</location>
        <topology evidence="1">Multi-pass membrane protein</topology>
    </subcellularLocation>
</comment>
<dbReference type="PANTHER" id="PTHR43332:SF2">
    <property type="entry name" value="INNER MEMBRANE TRANSPORT PERMEASE YADH"/>
    <property type="match status" value="1"/>
</dbReference>
<evidence type="ECO:0000313" key="7">
    <source>
        <dbReference type="EMBL" id="QGZ96115.1"/>
    </source>
</evidence>
<dbReference type="InterPro" id="IPR047817">
    <property type="entry name" value="ABC2_TM_bact-type"/>
</dbReference>
<proteinExistence type="inferred from homology"/>
<dbReference type="GO" id="GO:0140359">
    <property type="term" value="F:ABC-type transporter activity"/>
    <property type="evidence" value="ECO:0007669"/>
    <property type="project" value="InterPro"/>
</dbReference>
<dbReference type="RefSeq" id="WP_323368325.1">
    <property type="nucleotide sequence ID" value="NZ_CP047045.1"/>
</dbReference>
<evidence type="ECO:0000256" key="4">
    <source>
        <dbReference type="ARBA" id="ARBA00023136"/>
    </source>
</evidence>
<sequence length="277" mass="29850">MKGSVLGMDTRVTTPPLTSRRYGAVNWLGLQTLIWREVRRFLKVGAQTVFAPLIQTLLFMMVFGLVLRDGDWPGTTRAYADGLAAGLVMMSIISNAFQNASSSIVIAKVQGNSVDFLMPPLSALELTIAFIVGAAARGILVGAASLIAVAWMANIVPAEPLWAIYYAIVASVIFGAIGLLGGVWADKFDHLAAVTNFIIVPLTFLSGTFYSTDALPEPFRTFSHYNPVFFLIDGFRHGFIGAHDAPLLMGALVSGALALALCWACWAMLKSGYRLRS</sequence>
<keyword evidence="4 5" id="KW-0472">Membrane</keyword>
<feature type="domain" description="ABC transmembrane type-2" evidence="6">
    <location>
        <begin position="43"/>
        <end position="272"/>
    </location>
</feature>
<organism evidence="7 8">
    <name type="scientific">Terricaulis silvestris</name>
    <dbReference type="NCBI Taxonomy" id="2686094"/>
    <lineage>
        <taxon>Bacteria</taxon>
        <taxon>Pseudomonadati</taxon>
        <taxon>Pseudomonadota</taxon>
        <taxon>Alphaproteobacteria</taxon>
        <taxon>Caulobacterales</taxon>
        <taxon>Caulobacteraceae</taxon>
        <taxon>Terricaulis</taxon>
    </lineage>
</organism>
<feature type="transmembrane region" description="Helical" evidence="5">
    <location>
        <begin position="128"/>
        <end position="151"/>
    </location>
</feature>
<dbReference type="KEGG" id="tsv:DSM104635_02972"/>
<keyword evidence="5" id="KW-1003">Cell membrane</keyword>
<feature type="transmembrane region" description="Helical" evidence="5">
    <location>
        <begin position="163"/>
        <end position="184"/>
    </location>
</feature>
<dbReference type="InterPro" id="IPR052522">
    <property type="entry name" value="ABC-2_transport_permease"/>
</dbReference>
<feature type="transmembrane region" description="Helical" evidence="5">
    <location>
        <begin position="87"/>
        <end position="107"/>
    </location>
</feature>
<keyword evidence="3 5" id="KW-1133">Transmembrane helix</keyword>
<protein>
    <recommendedName>
        <fullName evidence="5">Transport permease protein</fullName>
    </recommendedName>
</protein>
<dbReference type="InterPro" id="IPR000412">
    <property type="entry name" value="ABC_2_transport"/>
</dbReference>
<keyword evidence="2 5" id="KW-0812">Transmembrane</keyword>